<evidence type="ECO:0000256" key="1">
    <source>
        <dbReference type="ARBA" id="ARBA00006149"/>
    </source>
</evidence>
<dbReference type="SUPFAM" id="SSF53335">
    <property type="entry name" value="S-adenosyl-L-methionine-dependent methyltransferases"/>
    <property type="match status" value="1"/>
</dbReference>
<dbReference type="GO" id="GO:0035657">
    <property type="term" value="C:eRF1 methyltransferase complex"/>
    <property type="evidence" value="ECO:0007669"/>
    <property type="project" value="TreeGrafter"/>
</dbReference>
<evidence type="ECO:0000256" key="3">
    <source>
        <dbReference type="ARBA" id="ARBA00022679"/>
    </source>
</evidence>
<keyword evidence="4" id="KW-0949">S-adenosyl-L-methionine</keyword>
<accession>A0A420XYV1</accession>
<dbReference type="GO" id="GO:0008757">
    <property type="term" value="F:S-adenosylmethionine-dependent methyltransferase activity"/>
    <property type="evidence" value="ECO:0007669"/>
    <property type="project" value="TreeGrafter"/>
</dbReference>
<dbReference type="PANTHER" id="PTHR45875">
    <property type="entry name" value="METHYLTRANSFERASE N6AMT1"/>
    <property type="match status" value="1"/>
</dbReference>
<evidence type="ECO:0000313" key="6">
    <source>
        <dbReference type="Proteomes" id="UP000275385"/>
    </source>
</evidence>
<comment type="caution">
    <text evidence="5">The sequence shown here is derived from an EMBL/GenBank/DDBJ whole genome shotgun (WGS) entry which is preliminary data.</text>
</comment>
<proteinExistence type="inferred from homology"/>
<name>A0A420XYV1_9PEZI</name>
<dbReference type="GO" id="GO:0008276">
    <property type="term" value="F:protein methyltransferase activity"/>
    <property type="evidence" value="ECO:0007669"/>
    <property type="project" value="TreeGrafter"/>
</dbReference>
<dbReference type="Proteomes" id="UP000275385">
    <property type="component" value="Unassembled WGS sequence"/>
</dbReference>
<dbReference type="FunFam" id="3.40.50.150:FF:000274">
    <property type="entry name" value="ERF1 methyltransferase catalytic subunit MTQ2"/>
    <property type="match status" value="1"/>
</dbReference>
<dbReference type="EMBL" id="QVQW01000089">
    <property type="protein sequence ID" value="RKU40854.1"/>
    <property type="molecule type" value="Genomic_DNA"/>
</dbReference>
<evidence type="ECO:0000313" key="5">
    <source>
        <dbReference type="EMBL" id="RKU40854.1"/>
    </source>
</evidence>
<comment type="similarity">
    <text evidence="1">Belongs to the eukaryotic/archaeal PrmC-related family.</text>
</comment>
<sequence length="250" mass="26992">MLPTPDTSHVSYNRVYEPAEDSFLLLDTLSLPSETTFLQTRFSKDALPPPLVLEVGPGSGVVIGFLTANATPLFGHDHILTFAIDVNRFACSATGLTVKKATAETGAGSSGVFLDAVQGDLTNPCRPGQVDVLVFNPPYVPTDELPAPLTKEGNEKPTFEEESKLLELAYAGGKDGMETTERLLDALPETLSARGVAYVLLCAGNRPEEVKDRIRSWAGGSWKAETVGTSGRQAGWERLSIVRVWRDDDQ</sequence>
<dbReference type="Gene3D" id="3.40.50.150">
    <property type="entry name" value="Vaccinia Virus protein VP39"/>
    <property type="match status" value="1"/>
</dbReference>
<dbReference type="STRING" id="177199.A0A420XYV1"/>
<dbReference type="InterPro" id="IPR029063">
    <property type="entry name" value="SAM-dependent_MTases_sf"/>
</dbReference>
<dbReference type="OrthoDB" id="406152at2759"/>
<dbReference type="GO" id="GO:0032259">
    <property type="term" value="P:methylation"/>
    <property type="evidence" value="ECO:0007669"/>
    <property type="project" value="UniProtKB-KW"/>
</dbReference>
<reference evidence="5 6" key="1">
    <citation type="submission" date="2018-08" db="EMBL/GenBank/DDBJ databases">
        <title>Draft genome of the lignicolous fungus Coniochaeta pulveracea.</title>
        <authorList>
            <person name="Borstlap C.J."/>
            <person name="De Witt R.N."/>
            <person name="Botha A."/>
            <person name="Volschenk H."/>
        </authorList>
    </citation>
    <scope>NUCLEOTIDE SEQUENCE [LARGE SCALE GENOMIC DNA]</scope>
    <source>
        <strain evidence="5 6">CAB683</strain>
    </source>
</reference>
<keyword evidence="2 5" id="KW-0489">Methyltransferase</keyword>
<organism evidence="5 6">
    <name type="scientific">Coniochaeta pulveracea</name>
    <dbReference type="NCBI Taxonomy" id="177199"/>
    <lineage>
        <taxon>Eukaryota</taxon>
        <taxon>Fungi</taxon>
        <taxon>Dikarya</taxon>
        <taxon>Ascomycota</taxon>
        <taxon>Pezizomycotina</taxon>
        <taxon>Sordariomycetes</taxon>
        <taxon>Sordariomycetidae</taxon>
        <taxon>Coniochaetales</taxon>
        <taxon>Coniochaetaceae</taxon>
        <taxon>Coniochaeta</taxon>
    </lineage>
</organism>
<dbReference type="PANTHER" id="PTHR45875:SF1">
    <property type="entry name" value="METHYLTRANSFERASE N6AMT1"/>
    <property type="match status" value="1"/>
</dbReference>
<gene>
    <name evidence="5" type="primary">MTQ2</name>
    <name evidence="5" type="ORF">DL546_003099</name>
</gene>
<evidence type="ECO:0000256" key="2">
    <source>
        <dbReference type="ARBA" id="ARBA00022603"/>
    </source>
</evidence>
<dbReference type="GO" id="GO:0003676">
    <property type="term" value="F:nucleic acid binding"/>
    <property type="evidence" value="ECO:0007669"/>
    <property type="project" value="InterPro"/>
</dbReference>
<keyword evidence="3 5" id="KW-0808">Transferase</keyword>
<keyword evidence="6" id="KW-1185">Reference proteome</keyword>
<dbReference type="InterPro" id="IPR002052">
    <property type="entry name" value="DNA_methylase_N6_adenine_CS"/>
</dbReference>
<evidence type="ECO:0000256" key="4">
    <source>
        <dbReference type="ARBA" id="ARBA00022691"/>
    </source>
</evidence>
<dbReference type="AlphaFoldDB" id="A0A420XYV1"/>
<dbReference type="PROSITE" id="PS00092">
    <property type="entry name" value="N6_MTASE"/>
    <property type="match status" value="1"/>
</dbReference>
<dbReference type="InterPro" id="IPR052190">
    <property type="entry name" value="Euk-Arch_PrmC-MTase"/>
</dbReference>
<protein>
    <submittedName>
        <fullName evidence="5">S-adenosylmethionine-dependent methyltransferase</fullName>
    </submittedName>
</protein>